<evidence type="ECO:0000313" key="3">
    <source>
        <dbReference type="Proteomes" id="UP000252519"/>
    </source>
</evidence>
<dbReference type="EMBL" id="JOJR01000640">
    <property type="protein sequence ID" value="RCN35630.1"/>
    <property type="molecule type" value="Genomic_DNA"/>
</dbReference>
<dbReference type="InterPro" id="IPR001466">
    <property type="entry name" value="Beta-lactam-related"/>
</dbReference>
<dbReference type="InterPro" id="IPR052907">
    <property type="entry name" value="Beta-lactamase/esterase"/>
</dbReference>
<gene>
    <name evidence="2" type="ORF">ANCCAN_18499</name>
</gene>
<dbReference type="Pfam" id="PF00144">
    <property type="entry name" value="Beta-lactamase"/>
    <property type="match status" value="2"/>
</dbReference>
<protein>
    <recommendedName>
        <fullName evidence="1">Beta-lactamase-related domain-containing protein</fullName>
    </recommendedName>
</protein>
<dbReference type="AlphaFoldDB" id="A0A368FXU8"/>
<comment type="caution">
    <text evidence="2">The sequence shown here is derived from an EMBL/GenBank/DDBJ whole genome shotgun (WGS) entry which is preliminary data.</text>
</comment>
<proteinExistence type="predicted"/>
<feature type="domain" description="Beta-lactamase-related" evidence="1">
    <location>
        <begin position="321"/>
        <end position="593"/>
    </location>
</feature>
<keyword evidence="3" id="KW-1185">Reference proteome</keyword>
<dbReference type="PANTHER" id="PTHR43319:SF4">
    <property type="entry name" value="BETA-LACTAMASE DOMAIN-CONTAINING PROTEIN 2"/>
    <property type="match status" value="1"/>
</dbReference>
<dbReference type="Gene3D" id="3.40.710.10">
    <property type="entry name" value="DD-peptidase/beta-lactamase superfamily"/>
    <property type="match status" value="2"/>
</dbReference>
<dbReference type="InterPro" id="IPR012338">
    <property type="entry name" value="Beta-lactam/transpept-like"/>
</dbReference>
<name>A0A368FXU8_ANCCA</name>
<evidence type="ECO:0000313" key="2">
    <source>
        <dbReference type="EMBL" id="RCN35630.1"/>
    </source>
</evidence>
<sequence>MALNWKIIYRCLQEKLPRRLGTGRSGDRRLPQGVAMLISRLEENGRQTRERSFSAQPKYVEIYIAVGALCVAMLVDRGHLAYEDKMCAYWPEFAQHGKENITIDWLMSHRAGLAALDEPISREDAKDFEKMAYVLAKQKPNWEPGTKSGYHAITYGWIVDQIVRRADPKGRSVGQFFKEEVADKYGIDFHIGLPSSEEHTVSRLSMPSTAHLLKEIIHDPSAVCRVLIVLGILHLRPPTSIARKVRENPQWFKLEQDVNTFNDPELHGMEQVAALGITKARDLARLFSLMLDGKLFRKVRILNSFSCYIVAIERKGRIELLLELLAFQAGLAALDEPISREDAKDFEKMAYVLAKQKPNWEPGTKSGYHAITYGWIVDQIVRRADPKGRSVGQFFKEEVADKYGIDFHIGLPSSEEHTVSRLSMPSTAHLLKEIIHDPRVLIVLGILHLRPPTSIARKVRENPQWFKLEQDVNTFNDPELHGMEQVAALGITKARDLARLFSLMLDGKLFRKELLERFKTPQISSGLDEIVMTPLPKGHGFLYERHPTPGKQWLVGHPGFGGSTVMMDMEDEVVVAYVTNGLKTGMGELTRTYRHLRNAVFECLEKEKEEAA</sequence>
<feature type="domain" description="Beta-lactamase-related" evidence="1">
    <location>
        <begin position="65"/>
        <end position="294"/>
    </location>
</feature>
<reference evidence="2 3" key="1">
    <citation type="submission" date="2014-10" db="EMBL/GenBank/DDBJ databases">
        <title>Draft genome of the hookworm Ancylostoma caninum.</title>
        <authorList>
            <person name="Mitreva M."/>
        </authorList>
    </citation>
    <scope>NUCLEOTIDE SEQUENCE [LARGE SCALE GENOMIC DNA]</scope>
    <source>
        <strain evidence="2 3">Baltimore</strain>
    </source>
</reference>
<organism evidence="2 3">
    <name type="scientific">Ancylostoma caninum</name>
    <name type="common">Dog hookworm</name>
    <dbReference type="NCBI Taxonomy" id="29170"/>
    <lineage>
        <taxon>Eukaryota</taxon>
        <taxon>Metazoa</taxon>
        <taxon>Ecdysozoa</taxon>
        <taxon>Nematoda</taxon>
        <taxon>Chromadorea</taxon>
        <taxon>Rhabditida</taxon>
        <taxon>Rhabditina</taxon>
        <taxon>Rhabditomorpha</taxon>
        <taxon>Strongyloidea</taxon>
        <taxon>Ancylostomatidae</taxon>
        <taxon>Ancylostomatinae</taxon>
        <taxon>Ancylostoma</taxon>
    </lineage>
</organism>
<dbReference type="PANTHER" id="PTHR43319">
    <property type="entry name" value="BETA-LACTAMASE-RELATED"/>
    <property type="match status" value="1"/>
</dbReference>
<dbReference type="SUPFAM" id="SSF56601">
    <property type="entry name" value="beta-lactamase/transpeptidase-like"/>
    <property type="match status" value="2"/>
</dbReference>
<dbReference type="OrthoDB" id="5946976at2759"/>
<accession>A0A368FXU8</accession>
<evidence type="ECO:0000259" key="1">
    <source>
        <dbReference type="Pfam" id="PF00144"/>
    </source>
</evidence>
<dbReference type="Proteomes" id="UP000252519">
    <property type="component" value="Unassembled WGS sequence"/>
</dbReference>
<dbReference type="STRING" id="29170.A0A368FXU8"/>